<feature type="chain" id="PRO_5035842363" evidence="1">
    <location>
        <begin position="23"/>
        <end position="137"/>
    </location>
</feature>
<organism evidence="2 3">
    <name type="scientific">Ceratodon purpureus</name>
    <name type="common">Fire moss</name>
    <name type="synonym">Dicranum purpureum</name>
    <dbReference type="NCBI Taxonomy" id="3225"/>
    <lineage>
        <taxon>Eukaryota</taxon>
        <taxon>Viridiplantae</taxon>
        <taxon>Streptophyta</taxon>
        <taxon>Embryophyta</taxon>
        <taxon>Bryophyta</taxon>
        <taxon>Bryophytina</taxon>
        <taxon>Bryopsida</taxon>
        <taxon>Dicranidae</taxon>
        <taxon>Pseudoditrichales</taxon>
        <taxon>Ditrichaceae</taxon>
        <taxon>Ceratodon</taxon>
    </lineage>
</organism>
<protein>
    <submittedName>
        <fullName evidence="2">Uncharacterized protein</fullName>
    </submittedName>
</protein>
<proteinExistence type="predicted"/>
<name>A0A8T0II67_CERPU</name>
<dbReference type="EMBL" id="CM026423">
    <property type="protein sequence ID" value="KAG0583494.1"/>
    <property type="molecule type" value="Genomic_DNA"/>
</dbReference>
<evidence type="ECO:0000256" key="1">
    <source>
        <dbReference type="SAM" id="SignalP"/>
    </source>
</evidence>
<comment type="caution">
    <text evidence="2">The sequence shown here is derived from an EMBL/GenBank/DDBJ whole genome shotgun (WGS) entry which is preliminary data.</text>
</comment>
<evidence type="ECO:0000313" key="2">
    <source>
        <dbReference type="EMBL" id="KAG0583494.1"/>
    </source>
</evidence>
<gene>
    <name evidence="2" type="ORF">KC19_3G140900</name>
</gene>
<feature type="signal peptide" evidence="1">
    <location>
        <begin position="1"/>
        <end position="22"/>
    </location>
</feature>
<accession>A0A8T0II67</accession>
<keyword evidence="1" id="KW-0732">Signal</keyword>
<dbReference type="Proteomes" id="UP000822688">
    <property type="component" value="Chromosome 3"/>
</dbReference>
<evidence type="ECO:0000313" key="3">
    <source>
        <dbReference type="Proteomes" id="UP000822688"/>
    </source>
</evidence>
<reference evidence="2" key="1">
    <citation type="submission" date="2020-06" db="EMBL/GenBank/DDBJ databases">
        <title>WGS assembly of Ceratodon purpureus strain R40.</title>
        <authorList>
            <person name="Carey S.B."/>
            <person name="Jenkins J."/>
            <person name="Shu S."/>
            <person name="Lovell J.T."/>
            <person name="Sreedasyam A."/>
            <person name="Maumus F."/>
            <person name="Tiley G.P."/>
            <person name="Fernandez-Pozo N."/>
            <person name="Barry K."/>
            <person name="Chen C."/>
            <person name="Wang M."/>
            <person name="Lipzen A."/>
            <person name="Daum C."/>
            <person name="Saski C.A."/>
            <person name="Payton A.C."/>
            <person name="Mcbreen J.C."/>
            <person name="Conrad R.E."/>
            <person name="Kollar L.M."/>
            <person name="Olsson S."/>
            <person name="Huttunen S."/>
            <person name="Landis J.B."/>
            <person name="Wickett N.J."/>
            <person name="Johnson M.G."/>
            <person name="Rensing S.A."/>
            <person name="Grimwood J."/>
            <person name="Schmutz J."/>
            <person name="Mcdaniel S.F."/>
        </authorList>
    </citation>
    <scope>NUCLEOTIDE SEQUENCE</scope>
    <source>
        <strain evidence="2">R40</strain>
    </source>
</reference>
<keyword evidence="3" id="KW-1185">Reference proteome</keyword>
<sequence>MITRLLHCTILLVMSKYSCLYSALYHKLTIFGANLDFNVFRPSNIHKQSEKQHVMALITFLQIGQEFPLVSLRLKTTKPLGQITFLLYASHCLFVHIPSIFKPFIILRQGGVVLEDDTLELVLFIYPKAPSLEISTF</sequence>
<dbReference type="AlphaFoldDB" id="A0A8T0II67"/>